<feature type="region of interest" description="Disordered" evidence="1">
    <location>
        <begin position="751"/>
        <end position="802"/>
    </location>
</feature>
<evidence type="ECO:0000313" key="3">
    <source>
        <dbReference type="EMBL" id="WWC71395.1"/>
    </source>
</evidence>
<feature type="compositionally biased region" description="Polar residues" evidence="1">
    <location>
        <begin position="157"/>
        <end position="169"/>
    </location>
</feature>
<keyword evidence="4" id="KW-1185">Reference proteome</keyword>
<proteinExistence type="predicted"/>
<evidence type="ECO:0000313" key="4">
    <source>
        <dbReference type="Proteomes" id="UP000094020"/>
    </source>
</evidence>
<name>A0A1B9I4H8_9TREE</name>
<evidence type="ECO:0000256" key="1">
    <source>
        <dbReference type="SAM" id="MobiDB-lite"/>
    </source>
</evidence>
<feature type="compositionally biased region" description="Polar residues" evidence="1">
    <location>
        <begin position="1327"/>
        <end position="1343"/>
    </location>
</feature>
<feature type="compositionally biased region" description="Polar residues" evidence="1">
    <location>
        <begin position="1364"/>
        <end position="1388"/>
    </location>
</feature>
<feature type="region of interest" description="Disordered" evidence="1">
    <location>
        <begin position="141"/>
        <end position="184"/>
    </location>
</feature>
<dbReference type="EMBL" id="CP144525">
    <property type="protein sequence ID" value="WWC71395.1"/>
    <property type="molecule type" value="Genomic_DNA"/>
</dbReference>
<feature type="compositionally biased region" description="Basic and acidic residues" evidence="1">
    <location>
        <begin position="238"/>
        <end position="250"/>
    </location>
</feature>
<dbReference type="EMBL" id="KI894010">
    <property type="protein sequence ID" value="OCF50418.1"/>
    <property type="molecule type" value="Genomic_DNA"/>
</dbReference>
<feature type="compositionally biased region" description="Polar residues" evidence="1">
    <location>
        <begin position="341"/>
        <end position="354"/>
    </location>
</feature>
<feature type="region of interest" description="Disordered" evidence="1">
    <location>
        <begin position="1035"/>
        <end position="1081"/>
    </location>
</feature>
<dbReference type="GeneID" id="30172109"/>
<evidence type="ECO:0000313" key="2">
    <source>
        <dbReference type="EMBL" id="OCF50418.1"/>
    </source>
</evidence>
<feature type="region of interest" description="Disordered" evidence="1">
    <location>
        <begin position="205"/>
        <end position="267"/>
    </location>
</feature>
<dbReference type="OrthoDB" id="2563277at2759"/>
<protein>
    <submittedName>
        <fullName evidence="2">Uncharacterized protein</fullName>
    </submittedName>
</protein>
<feature type="region of interest" description="Disordered" evidence="1">
    <location>
        <begin position="326"/>
        <end position="354"/>
    </location>
</feature>
<feature type="region of interest" description="Disordered" evidence="1">
    <location>
        <begin position="1785"/>
        <end position="1806"/>
    </location>
</feature>
<reference evidence="3" key="2">
    <citation type="submission" date="2013-07" db="EMBL/GenBank/DDBJ databases">
        <authorList>
            <consortium name="The Broad Institute Genome Sequencing Platform"/>
            <person name="Cuomo C."/>
            <person name="Litvintseva A."/>
            <person name="Chen Y."/>
            <person name="Heitman J."/>
            <person name="Sun S."/>
            <person name="Springer D."/>
            <person name="Dromer F."/>
            <person name="Young S.K."/>
            <person name="Zeng Q."/>
            <person name="Gargeya S."/>
            <person name="Fitzgerald M."/>
            <person name="Abouelleil A."/>
            <person name="Alvarado L."/>
            <person name="Berlin A.M."/>
            <person name="Chapman S.B."/>
            <person name="Dewar J."/>
            <person name="Goldberg J."/>
            <person name="Griggs A."/>
            <person name="Gujja S."/>
            <person name="Hansen M."/>
            <person name="Howarth C."/>
            <person name="Imamovic A."/>
            <person name="Larimer J."/>
            <person name="McCowan C."/>
            <person name="Murphy C."/>
            <person name="Pearson M."/>
            <person name="Priest M."/>
            <person name="Roberts A."/>
            <person name="Saif S."/>
            <person name="Shea T."/>
            <person name="Sykes S."/>
            <person name="Wortman J."/>
            <person name="Nusbaum C."/>
            <person name="Birren B."/>
        </authorList>
    </citation>
    <scope>NUCLEOTIDE SEQUENCE</scope>
    <source>
        <strain evidence="3">CBS 10737</strain>
    </source>
</reference>
<gene>
    <name evidence="2" type="ORF">I206_03740</name>
    <name evidence="3" type="ORF">I206_105350</name>
</gene>
<feature type="compositionally biased region" description="Basic residues" evidence="1">
    <location>
        <begin position="1067"/>
        <end position="1078"/>
    </location>
</feature>
<dbReference type="RefSeq" id="XP_019011637.1">
    <property type="nucleotide sequence ID" value="XM_019155483.1"/>
</dbReference>
<reference evidence="3" key="4">
    <citation type="submission" date="2024-02" db="EMBL/GenBank/DDBJ databases">
        <title>Comparative genomics of Cryptococcus and Kwoniella reveals pathogenesis evolution and contrasting modes of karyotype evolution via chromosome fusion or intercentromeric recombination.</title>
        <authorList>
            <person name="Coelho M.A."/>
            <person name="David-Palma M."/>
            <person name="Shea T."/>
            <person name="Bowers K."/>
            <person name="McGinley-Smith S."/>
            <person name="Mohammad A.W."/>
            <person name="Gnirke A."/>
            <person name="Yurkov A.M."/>
            <person name="Nowrousian M."/>
            <person name="Sun S."/>
            <person name="Cuomo C.A."/>
            <person name="Heitman J."/>
        </authorList>
    </citation>
    <scope>NUCLEOTIDE SEQUENCE</scope>
    <source>
        <strain evidence="3">CBS 10737</strain>
    </source>
</reference>
<dbReference type="KEGG" id="kpin:30172109"/>
<feature type="region of interest" description="Disordered" evidence="1">
    <location>
        <begin position="1317"/>
        <end position="1414"/>
    </location>
</feature>
<feature type="region of interest" description="Disordered" evidence="1">
    <location>
        <begin position="1657"/>
        <end position="1690"/>
    </location>
</feature>
<feature type="compositionally biased region" description="Polar residues" evidence="1">
    <location>
        <begin position="1186"/>
        <end position="1205"/>
    </location>
</feature>
<feature type="compositionally biased region" description="Low complexity" evidence="1">
    <location>
        <begin position="1720"/>
        <end position="1730"/>
    </location>
</feature>
<accession>A0A1B9I4H8</accession>
<feature type="region of interest" description="Disordered" evidence="1">
    <location>
        <begin position="1118"/>
        <end position="1146"/>
    </location>
</feature>
<feature type="region of interest" description="Disordered" evidence="1">
    <location>
        <begin position="882"/>
        <end position="914"/>
    </location>
</feature>
<reference evidence="2" key="3">
    <citation type="submission" date="2016-07" db="EMBL/GenBank/DDBJ databases">
        <title>Evolution of pathogenesis and genome organization in the Tremellales.</title>
        <authorList>
            <person name="Cuomo C."/>
            <person name="Litvintseva A."/>
            <person name="Heitman J."/>
            <person name="Chen Y."/>
            <person name="Sun S."/>
            <person name="Springer D."/>
            <person name="Dromer F."/>
            <person name="Young S."/>
            <person name="Zeng Q."/>
            <person name="Chapman S."/>
            <person name="Gujja S."/>
            <person name="Saif S."/>
            <person name="Birren B."/>
        </authorList>
    </citation>
    <scope>NUCLEOTIDE SEQUENCE</scope>
    <source>
        <strain evidence="2">CBS 10737</strain>
    </source>
</reference>
<feature type="compositionally biased region" description="Polar residues" evidence="1">
    <location>
        <begin position="224"/>
        <end position="237"/>
    </location>
</feature>
<reference evidence="2" key="1">
    <citation type="submission" date="2013-07" db="EMBL/GenBank/DDBJ databases">
        <title>The Genome Sequence of Cryptococcus pinus CBS10737.</title>
        <authorList>
            <consortium name="The Broad Institute Genome Sequencing Platform"/>
            <person name="Cuomo C."/>
            <person name="Litvintseva A."/>
            <person name="Chen Y."/>
            <person name="Heitman J."/>
            <person name="Sun S."/>
            <person name="Springer D."/>
            <person name="Dromer F."/>
            <person name="Young S.K."/>
            <person name="Zeng Q."/>
            <person name="Gargeya S."/>
            <person name="Fitzgerald M."/>
            <person name="Abouelleil A."/>
            <person name="Alvarado L."/>
            <person name="Berlin A.M."/>
            <person name="Chapman S.B."/>
            <person name="Dewar J."/>
            <person name="Goldberg J."/>
            <person name="Griggs A."/>
            <person name="Gujja S."/>
            <person name="Hansen M."/>
            <person name="Howarth C."/>
            <person name="Imamovic A."/>
            <person name="Larimer J."/>
            <person name="McCowan C."/>
            <person name="Murphy C."/>
            <person name="Pearson M."/>
            <person name="Priest M."/>
            <person name="Roberts A."/>
            <person name="Saif S."/>
            <person name="Shea T."/>
            <person name="Sykes S."/>
            <person name="Wortman J."/>
            <person name="Nusbaum C."/>
            <person name="Birren B."/>
        </authorList>
    </citation>
    <scope>NUCLEOTIDE SEQUENCE [LARGE SCALE GENOMIC DNA]</scope>
    <source>
        <strain evidence="2">CBS 10737</strain>
    </source>
</reference>
<feature type="compositionally biased region" description="Acidic residues" evidence="1">
    <location>
        <begin position="898"/>
        <end position="914"/>
    </location>
</feature>
<sequence>MTHSSFFSPNNHNHFRHSHYLQPEPSLAPPSSFSKTSNGFLKKIPSVLFNKEKTPIKKKLSKASFRIHIDTSPKFRSTQIISAKPITEINSSIPTVSGDKKEKNKKPRKALADLFGWTNHHNNISQPRATSPIHEKAAYAPVVPPKDNPSMLKKLNRPTSTKSNQSNYGSLRPPVQPIITSRPSMGDDPFVRSAEGAEVVDHVHRHTAQTPSAKSIALDRRTSDSSNKAMSYKTVSSDVHHSSEPVERLRQSIPMPTTDQRRASGQPGPAQLVDLLPRSASLGIFLGSTTAAPLSRLNESPVEAEEQPIKTLKKEKTKSRVWGLLGRNKSKKQKSADSAIGTPTLTNREPWSQPTLIQPTGSLAAHIDDKYAAATIRSNVSSMRASRRQRPPVLHISAPSADLAQALDSASPSTNSFSYTAKRSTFDEFHSSLNTTPSKYPVSSGNGGVWESVVGTSVIRPSDEDPCRAIEALMGPARLPKRKSLTGLFGLAIKKSFDRIKPSSPRRAHRIGFSPPRIATEPALRPLSEEIEEAVKPFEDAIVPSDNFTSRFSVVDEVGQKQEPLRRDPSLRRVASATDKLFTLVSCLDFSPASSASPTIRRMESKTSFNGSPTPVRRVRSVMLTSKASGSSLRPPCVNVSPLKLALHRAQAAANHKNISPPRESLVRKGIRNVFSPPSPVPPRHGKPSIPVEDFVTGRVTDEKVGMGQTMGPTIVEDRNQSTKCSLASDVPADLKALIGVTFEALEDAPSPIKTTSLGLPAPPPENRIAARRPGRAPPALSLPPVPDTSEPGVTPASISREQQDHIAEDIDDMLSVADNDRRNSFDFTSEYASLDLGNQRASFVEALKKVNSNPLFFSSIPPVPPLPEAASNITPTSEIVPSFHISKPSDSTSLHDDSEDEDDEGEYGDDETFEDTAVIDHVVGIAKTSPVRREPFKGQFAFQQHVATMPRHQVSHASFGAPEPVLSVPQDAVPNKAKRGHKRGESGVSIATMSSIGSVIGTGTEREYTNYFEVNFTNSQNAAHTRHHSITETIEEVSESSPPRRATSQDSISSSVSCQAAGKPRPSTRRRHHHRRNSSIVSVESLSEIIGQNFPVGPPVSLLNGRRTSYGYISRHRRNASSESSFGRPDWAAHRRNSSSISTTASNFSTSQLIRPGLGDRMFQLDGGVQLTSITGSPPDAGPIPSTNRSSSYSQQHQRNSSWDSLFDGTHSKIDDSLFDRFQQSSDSICDSDTSYNRSSFDGDSLFGPEQSSNQKDFFLKGLRPVSTVSTATSVSNPDDTFHNVQMYMKNVVTPVKAMAKEVQACLQANGEDVSNMTPLGKMKPNSASGRQMLGSSISRPTKPNRRRPAQLVLTEPPLETPGLTSPSASETSSRLSLDTNAASVTLGQRIRSNGAGHYRQKSSAGVKVEPTIHEMPSMATLRAKNSPPPNSIVSREPTIVGVDDLDGSEDVDRMRSVRNWVEWEREAVDEFRKTKNCWMDSEESNHALEDWKMPTTPAEIAAFLAQSSQAYKPLDQIPLGRSQVAHRRKSSLSDSRALCSPYGLPLPKPPSDVQKPKTSLTTKYQKKGSTSSTISASSAFAFAFPFPDDVPEAPSAPSTFHQPCKPVFSSNPPTSVAPSLELNSISTFCWNKGSKPNDISPLVVPDHFGVKKLLESDNKENKPKRNRVTSTVRRQALGWGRRRNSDGPEKIIGLGYNKHEVPPMPNSAVPLQMRNTNSTTVTTSNGGVKLMTKRSGGNKKEKRNMKVFQDGQDKKNTFAPSESQDQENCLNLQSSKSKLVIKGRSPTKKKALRQVVSQPRALRI</sequence>
<feature type="region of interest" description="Disordered" evidence="1">
    <location>
        <begin position="1720"/>
        <end position="1744"/>
    </location>
</feature>
<organism evidence="2">
    <name type="scientific">Kwoniella pini CBS 10737</name>
    <dbReference type="NCBI Taxonomy" id="1296096"/>
    <lineage>
        <taxon>Eukaryota</taxon>
        <taxon>Fungi</taxon>
        <taxon>Dikarya</taxon>
        <taxon>Basidiomycota</taxon>
        <taxon>Agaricomycotina</taxon>
        <taxon>Tremellomycetes</taxon>
        <taxon>Tremellales</taxon>
        <taxon>Cryptococcaceae</taxon>
        <taxon>Kwoniella</taxon>
    </lineage>
</organism>
<dbReference type="STRING" id="1296096.A0A1B9I4H8"/>
<feature type="compositionally biased region" description="Basic residues" evidence="1">
    <location>
        <begin position="1785"/>
        <end position="1794"/>
    </location>
</feature>
<dbReference type="Proteomes" id="UP000094020">
    <property type="component" value="Chromosome 7"/>
</dbReference>
<feature type="compositionally biased region" description="Low complexity" evidence="1">
    <location>
        <begin position="1049"/>
        <end position="1058"/>
    </location>
</feature>
<feature type="region of interest" description="Disordered" evidence="1">
    <location>
        <begin position="1171"/>
        <end position="1207"/>
    </location>
</feature>